<evidence type="ECO:0000313" key="5">
    <source>
        <dbReference type="Proteomes" id="UP000681041"/>
    </source>
</evidence>
<dbReference type="Proteomes" id="UP000681041">
    <property type="component" value="Chromosome"/>
</dbReference>
<name>A0A8T8K2D6_9EURY</name>
<sequence length="211" mass="23931">MKVKEIMDKDFISVSPDQELVQVSLEMEKSRKFTTPVVDENMVLVGWITSLDVTRGLRENLKTVADVMHSKESVIHIHEDDPARMAVLETSQHKLVSMPVLGDNDVVVGLVRTYDIVDNLSHLYEIKVAKIFEAMEQELKGVSWDELMEAAAIITRRRTGHRIKPQEYEQRIKDSTFGEAIWATGGLEKFFVGLIAIGELVIARKVARARK</sequence>
<accession>A0A8T8K2D6</accession>
<dbReference type="PANTHER" id="PTHR43080:SF2">
    <property type="entry name" value="CBS DOMAIN-CONTAINING PROTEIN"/>
    <property type="match status" value="1"/>
</dbReference>
<dbReference type="PIRSF" id="PIRSF006591">
    <property type="entry name" value="UCP006591_CBS_MJ1004"/>
    <property type="match status" value="1"/>
</dbReference>
<keyword evidence="5" id="KW-1185">Reference proteome</keyword>
<dbReference type="PROSITE" id="PS51371">
    <property type="entry name" value="CBS"/>
    <property type="match status" value="2"/>
</dbReference>
<feature type="domain" description="CBS" evidence="3">
    <location>
        <begin position="68"/>
        <end position="128"/>
    </location>
</feature>
<organism evidence="4 5">
    <name type="scientific">Methanobacterium alkalithermotolerans</name>
    <dbReference type="NCBI Taxonomy" id="2731220"/>
    <lineage>
        <taxon>Archaea</taxon>
        <taxon>Methanobacteriati</taxon>
        <taxon>Methanobacteriota</taxon>
        <taxon>Methanomada group</taxon>
        <taxon>Methanobacteria</taxon>
        <taxon>Methanobacteriales</taxon>
        <taxon>Methanobacteriaceae</taxon>
        <taxon>Methanobacterium</taxon>
    </lineage>
</organism>
<evidence type="ECO:0000256" key="2">
    <source>
        <dbReference type="PROSITE-ProRule" id="PRU00703"/>
    </source>
</evidence>
<dbReference type="EMBL" id="CP058560">
    <property type="protein sequence ID" value="QUH22534.1"/>
    <property type="molecule type" value="Genomic_DNA"/>
</dbReference>
<evidence type="ECO:0000256" key="1">
    <source>
        <dbReference type="ARBA" id="ARBA00023122"/>
    </source>
</evidence>
<reference evidence="4" key="1">
    <citation type="submission" date="2020-07" db="EMBL/GenBank/DDBJ databases">
        <title>Methanobacterium. sp. MethCan genome.</title>
        <authorList>
            <person name="Postec A."/>
            <person name="Quemeneur M."/>
        </authorList>
    </citation>
    <scope>NUCLEOTIDE SEQUENCE</scope>
    <source>
        <strain evidence="4">MethCAN</strain>
    </source>
</reference>
<evidence type="ECO:0000259" key="3">
    <source>
        <dbReference type="PROSITE" id="PS51371"/>
    </source>
</evidence>
<dbReference type="RefSeq" id="WP_211533478.1">
    <property type="nucleotide sequence ID" value="NZ_CP058560.1"/>
</dbReference>
<feature type="domain" description="CBS" evidence="3">
    <location>
        <begin position="7"/>
        <end position="63"/>
    </location>
</feature>
<keyword evidence="1 2" id="KW-0129">CBS domain</keyword>
<dbReference type="KEGG" id="meme:HYG87_01510"/>
<dbReference type="Gene3D" id="3.10.580.10">
    <property type="entry name" value="CBS-domain"/>
    <property type="match status" value="2"/>
</dbReference>
<dbReference type="InterPro" id="IPR046342">
    <property type="entry name" value="CBS_dom_sf"/>
</dbReference>
<dbReference type="GeneID" id="64819400"/>
<gene>
    <name evidence="4" type="ORF">HYG87_01510</name>
</gene>
<dbReference type="OrthoDB" id="43333at2157"/>
<dbReference type="CDD" id="cd02205">
    <property type="entry name" value="CBS_pair_SF"/>
    <property type="match status" value="1"/>
</dbReference>
<dbReference type="Pfam" id="PF00571">
    <property type="entry name" value="CBS"/>
    <property type="match status" value="2"/>
</dbReference>
<dbReference type="SMART" id="SM00116">
    <property type="entry name" value="CBS"/>
    <property type="match status" value="2"/>
</dbReference>
<dbReference type="InterPro" id="IPR051257">
    <property type="entry name" value="Diverse_CBS-Domain"/>
</dbReference>
<proteinExistence type="predicted"/>
<evidence type="ECO:0000313" key="4">
    <source>
        <dbReference type="EMBL" id="QUH22534.1"/>
    </source>
</evidence>
<dbReference type="InterPro" id="IPR000644">
    <property type="entry name" value="CBS_dom"/>
</dbReference>
<dbReference type="AlphaFoldDB" id="A0A8T8K2D6"/>
<dbReference type="SUPFAM" id="SSF54631">
    <property type="entry name" value="CBS-domain pair"/>
    <property type="match status" value="1"/>
</dbReference>
<dbReference type="PANTHER" id="PTHR43080">
    <property type="entry name" value="CBS DOMAIN-CONTAINING PROTEIN CBSX3, MITOCHONDRIAL"/>
    <property type="match status" value="1"/>
</dbReference>
<dbReference type="InterPro" id="IPR016486">
    <property type="entry name" value="UCP006591_CBS"/>
</dbReference>
<protein>
    <submittedName>
        <fullName evidence="4">CBS domain-containing protein</fullName>
    </submittedName>
</protein>